<dbReference type="InterPro" id="IPR000489">
    <property type="entry name" value="Pterin-binding_dom"/>
</dbReference>
<dbReference type="InterPro" id="IPR045031">
    <property type="entry name" value="DHP_synth-like"/>
</dbReference>
<dbReference type="InterPro" id="IPR006390">
    <property type="entry name" value="DHP_synth_dom"/>
</dbReference>
<feature type="domain" description="Pterin-binding" evidence="14">
    <location>
        <begin position="14"/>
        <end position="261"/>
    </location>
</feature>
<dbReference type="Pfam" id="PF00809">
    <property type="entry name" value="Pterin_bind"/>
    <property type="match status" value="1"/>
</dbReference>
<dbReference type="NCBIfam" id="TIGR01496">
    <property type="entry name" value="DHPS"/>
    <property type="match status" value="1"/>
</dbReference>
<evidence type="ECO:0000256" key="11">
    <source>
        <dbReference type="ARBA" id="ARBA00030193"/>
    </source>
</evidence>
<comment type="function">
    <text evidence="12 13">Catalyzes the condensation of para-aminobenzoate (pABA) with 6-hydroxymethyl-7,8-dihydropterin diphosphate (DHPt-PP) to form 7,8-dihydropteroate (H2Pte), the immediate precursor of folate derivatives.</text>
</comment>
<evidence type="ECO:0000259" key="14">
    <source>
        <dbReference type="PROSITE" id="PS50972"/>
    </source>
</evidence>
<accession>A0A9P2G9Q5</accession>
<dbReference type="GO" id="GO:0046872">
    <property type="term" value="F:metal ion binding"/>
    <property type="evidence" value="ECO:0007669"/>
    <property type="project" value="UniProtKB-KW"/>
</dbReference>
<keyword evidence="8 13" id="KW-0479">Metal-binding</keyword>
<reference evidence="15 16" key="1">
    <citation type="submission" date="2009-10" db="EMBL/GenBank/DDBJ databases">
        <authorList>
            <person name="Shrivastava S."/>
            <person name="Brinkac L.B."/>
            <person name="Brown J.L."/>
            <person name="Bruce D.B."/>
            <person name="Detter C."/>
            <person name="Green L.D."/>
            <person name="Munk C.A."/>
            <person name="Rogers Y.C."/>
            <person name="Tapia R."/>
            <person name="Saunders E.S."/>
            <person name="Sims D.R."/>
            <person name="Smith L.A."/>
            <person name="Smith T.J."/>
            <person name="Sutton G."/>
            <person name="Brettin T."/>
        </authorList>
    </citation>
    <scope>NUCLEOTIDE SEQUENCE [LARGE SCALE GENOMIC DNA]</scope>
    <source>
        <strain evidence="16">D str. 1873</strain>
    </source>
</reference>
<dbReference type="PANTHER" id="PTHR20941">
    <property type="entry name" value="FOLATE SYNTHESIS PROTEINS"/>
    <property type="match status" value="1"/>
</dbReference>
<dbReference type="GO" id="GO:0005829">
    <property type="term" value="C:cytosol"/>
    <property type="evidence" value="ECO:0007669"/>
    <property type="project" value="TreeGrafter"/>
</dbReference>
<dbReference type="PROSITE" id="PS50972">
    <property type="entry name" value="PTERIN_BINDING"/>
    <property type="match status" value="1"/>
</dbReference>
<evidence type="ECO:0000256" key="5">
    <source>
        <dbReference type="ARBA" id="ARBA00012458"/>
    </source>
</evidence>
<evidence type="ECO:0000256" key="10">
    <source>
        <dbReference type="ARBA" id="ARBA00022909"/>
    </source>
</evidence>
<comment type="similarity">
    <text evidence="4 13">Belongs to the DHPS family.</text>
</comment>
<proteinExistence type="inferred from homology"/>
<evidence type="ECO:0000256" key="9">
    <source>
        <dbReference type="ARBA" id="ARBA00022842"/>
    </source>
</evidence>
<evidence type="ECO:0000256" key="8">
    <source>
        <dbReference type="ARBA" id="ARBA00022723"/>
    </source>
</evidence>
<keyword evidence="7 13" id="KW-0808">Transferase</keyword>
<keyword evidence="9 13" id="KW-0460">Magnesium</keyword>
<evidence type="ECO:0000256" key="7">
    <source>
        <dbReference type="ARBA" id="ARBA00022679"/>
    </source>
</evidence>
<evidence type="ECO:0000256" key="12">
    <source>
        <dbReference type="ARBA" id="ARBA00053449"/>
    </source>
</evidence>
<dbReference type="Gene3D" id="3.20.20.20">
    <property type="entry name" value="Dihydropteroate synthase-like"/>
    <property type="match status" value="1"/>
</dbReference>
<comment type="pathway">
    <text evidence="3 13">Cofactor biosynthesis; tetrahydrofolate biosynthesis; 7,8-dihydrofolate from 2-amino-4-hydroxy-6-hydroxymethyl-7,8-dihydropteridine diphosphate and 4-aminobenzoate: step 1/2.</text>
</comment>
<sequence length="270" mass="29794">MKIGSKTFELGKQTYIMGILNATPDSFSDGGKFNNIEKAINYAKEMINAGADIIDIGGESTRPNHVPVDEEEEIKRVIPIIKALSQEIDVPISIDTYKGRVAELAIKAGASLINDVWGFKKDDNIARIAAKYDVACCLMHNRTNKNYNNFIEDVLCDLQESIDIALKAGVKKEKIMIDPGFGFAKTPDQNLQIMNELEKLHNLGYPILLGTSRKSTIGLILDLPVDERVEGTIATTVIGIMKGCDFVRVHDVKENLRAAIMTDAILKSNK</sequence>
<gene>
    <name evidence="15" type="primary">folP</name>
    <name evidence="15" type="ORF">CLG_B0448</name>
</gene>
<keyword evidence="10 13" id="KW-0289">Folate biosynthesis</keyword>
<dbReference type="PROSITE" id="PS00793">
    <property type="entry name" value="DHPS_2"/>
    <property type="match status" value="1"/>
</dbReference>
<evidence type="ECO:0000256" key="6">
    <source>
        <dbReference type="ARBA" id="ARBA00016919"/>
    </source>
</evidence>
<dbReference type="CDD" id="cd00739">
    <property type="entry name" value="DHPS"/>
    <property type="match status" value="1"/>
</dbReference>
<dbReference type="PANTHER" id="PTHR20941:SF1">
    <property type="entry name" value="FOLIC ACID SYNTHESIS PROTEIN FOL1"/>
    <property type="match status" value="1"/>
</dbReference>
<comment type="catalytic activity">
    <reaction evidence="1">
        <text>(7,8-dihydropterin-6-yl)methyl diphosphate + 4-aminobenzoate = 7,8-dihydropteroate + diphosphate</text>
        <dbReference type="Rhea" id="RHEA:19949"/>
        <dbReference type="ChEBI" id="CHEBI:17836"/>
        <dbReference type="ChEBI" id="CHEBI:17839"/>
        <dbReference type="ChEBI" id="CHEBI:33019"/>
        <dbReference type="ChEBI" id="CHEBI:72950"/>
        <dbReference type="EC" id="2.5.1.15"/>
    </reaction>
</comment>
<evidence type="ECO:0000313" key="16">
    <source>
        <dbReference type="Proteomes" id="UP000006160"/>
    </source>
</evidence>
<evidence type="ECO:0000256" key="3">
    <source>
        <dbReference type="ARBA" id="ARBA00004763"/>
    </source>
</evidence>
<dbReference type="PROSITE" id="PS00792">
    <property type="entry name" value="DHPS_1"/>
    <property type="match status" value="1"/>
</dbReference>
<dbReference type="GO" id="GO:0046654">
    <property type="term" value="P:tetrahydrofolate biosynthetic process"/>
    <property type="evidence" value="ECO:0007669"/>
    <property type="project" value="TreeGrafter"/>
</dbReference>
<organism evidence="15 16">
    <name type="scientific">Clostridium botulinum D str. 1873</name>
    <dbReference type="NCBI Taxonomy" id="592027"/>
    <lineage>
        <taxon>Bacteria</taxon>
        <taxon>Bacillati</taxon>
        <taxon>Bacillota</taxon>
        <taxon>Clostridia</taxon>
        <taxon>Eubacteriales</taxon>
        <taxon>Clostridiaceae</taxon>
        <taxon>Clostridium</taxon>
    </lineage>
</organism>
<evidence type="ECO:0000313" key="15">
    <source>
        <dbReference type="EMBL" id="EES92444.1"/>
    </source>
</evidence>
<dbReference type="SUPFAM" id="SSF51717">
    <property type="entry name" value="Dihydropteroate synthetase-like"/>
    <property type="match status" value="1"/>
</dbReference>
<protein>
    <recommendedName>
        <fullName evidence="6 13">Dihydropteroate synthase</fullName>
        <shortName evidence="13">DHPS</shortName>
        <ecNumber evidence="5 13">2.5.1.15</ecNumber>
    </recommendedName>
    <alternativeName>
        <fullName evidence="11 13">Dihydropteroate pyrophosphorylase</fullName>
    </alternativeName>
</protein>
<dbReference type="InterPro" id="IPR011005">
    <property type="entry name" value="Dihydropteroate_synth-like_sf"/>
</dbReference>
<evidence type="ECO:0000256" key="13">
    <source>
        <dbReference type="RuleBase" id="RU361205"/>
    </source>
</evidence>
<dbReference type="EC" id="2.5.1.15" evidence="5 13"/>
<dbReference type="Proteomes" id="UP000006160">
    <property type="component" value="Unassembled WGS sequence"/>
</dbReference>
<comment type="caution">
    <text evidence="15">The sequence shown here is derived from an EMBL/GenBank/DDBJ whole genome shotgun (WGS) entry which is preliminary data.</text>
</comment>
<evidence type="ECO:0000256" key="2">
    <source>
        <dbReference type="ARBA" id="ARBA00001946"/>
    </source>
</evidence>
<comment type="cofactor">
    <cofactor evidence="2 13">
        <name>Mg(2+)</name>
        <dbReference type="ChEBI" id="CHEBI:18420"/>
    </cofactor>
</comment>
<dbReference type="AlphaFoldDB" id="A0A9P2G9Q5"/>
<name>A0A9P2G9Q5_CLOBO</name>
<dbReference type="FunFam" id="3.20.20.20:FF:000006">
    <property type="entry name" value="Dihydropteroate synthase"/>
    <property type="match status" value="1"/>
</dbReference>
<dbReference type="EMBL" id="ACSJ01000001">
    <property type="protein sequence ID" value="EES92444.1"/>
    <property type="molecule type" value="Genomic_DNA"/>
</dbReference>
<dbReference type="GO" id="GO:0004156">
    <property type="term" value="F:dihydropteroate synthase activity"/>
    <property type="evidence" value="ECO:0007669"/>
    <property type="project" value="UniProtKB-EC"/>
</dbReference>
<evidence type="ECO:0000256" key="1">
    <source>
        <dbReference type="ARBA" id="ARBA00000012"/>
    </source>
</evidence>
<dbReference type="RefSeq" id="WP_004444371.1">
    <property type="nucleotide sequence ID" value="NZ_ACSJ01000001.1"/>
</dbReference>
<evidence type="ECO:0000256" key="4">
    <source>
        <dbReference type="ARBA" id="ARBA00009503"/>
    </source>
</evidence>
<dbReference type="GO" id="GO:0046656">
    <property type="term" value="P:folic acid biosynthetic process"/>
    <property type="evidence" value="ECO:0007669"/>
    <property type="project" value="UniProtKB-KW"/>
</dbReference>